<proteinExistence type="inferred from homology"/>
<evidence type="ECO:0000256" key="6">
    <source>
        <dbReference type="ARBA" id="ARBA00022989"/>
    </source>
</evidence>
<feature type="transmembrane region" description="Helical" evidence="9">
    <location>
        <begin position="134"/>
        <end position="154"/>
    </location>
</feature>
<feature type="transmembrane region" description="Helical" evidence="9">
    <location>
        <begin position="7"/>
        <end position="28"/>
    </location>
</feature>
<sequence>MRLLDLAVDGLTLGSVYAMVAIGFHLIFRTSGVVDFSQGEKLVLGGLIGLTMLQQGVSMYLILVLVPLIGFGLGGLYERVVIRPTQRNGETAVITASVGAMLFMAYGHVLVWGANGEPFPAITAGSVEVFGAAVSYQSFWIWGTLLLVTVLLYLGANHSRFGKGMIAAASDPVAATAVGINVAAARVVAFALAFGLAALGGVLVAPITLAGGTVGALLVLKGFTGAVLGGIDSLPGVIVGSLLLGVVENLLGGMLPSGYKEPLVLTLLLVALLVVPSGIFGRRGARLA</sequence>
<dbReference type="PANTHER" id="PTHR11795:SF450">
    <property type="entry name" value="ABC TRANSPORTER PERMEASE PROTEIN"/>
    <property type="match status" value="1"/>
</dbReference>
<dbReference type="PANTHER" id="PTHR11795">
    <property type="entry name" value="BRANCHED-CHAIN AMINO ACID TRANSPORT SYSTEM PERMEASE PROTEIN LIVH"/>
    <property type="match status" value="1"/>
</dbReference>
<dbReference type="RefSeq" id="WP_377565919.1">
    <property type="nucleotide sequence ID" value="NZ_JBHTMP010000001.1"/>
</dbReference>
<keyword evidence="7 9" id="KW-0472">Membrane</keyword>
<keyword evidence="3" id="KW-1003">Cell membrane</keyword>
<comment type="caution">
    <text evidence="10">The sequence shown here is derived from an EMBL/GenBank/DDBJ whole genome shotgun (WGS) entry which is preliminary data.</text>
</comment>
<name>A0ABW3Y9E0_9ACTN</name>
<feature type="transmembrane region" description="Helical" evidence="9">
    <location>
        <begin position="227"/>
        <end position="251"/>
    </location>
</feature>
<gene>
    <name evidence="10" type="ORF">ACFQ4H_01305</name>
</gene>
<comment type="subcellular location">
    <subcellularLocation>
        <location evidence="1">Cell membrane</location>
        <topology evidence="1">Multi-pass membrane protein</topology>
    </subcellularLocation>
</comment>
<protein>
    <submittedName>
        <fullName evidence="10">Branched-chain amino acid ABC transporter permease</fullName>
    </submittedName>
</protein>
<feature type="transmembrane region" description="Helical" evidence="9">
    <location>
        <begin position="263"/>
        <end position="281"/>
    </location>
</feature>
<keyword evidence="6 9" id="KW-1133">Transmembrane helix</keyword>
<dbReference type="EMBL" id="JBHTMP010000001">
    <property type="protein sequence ID" value="MFD1319718.1"/>
    <property type="molecule type" value="Genomic_DNA"/>
</dbReference>
<keyword evidence="2" id="KW-0813">Transport</keyword>
<evidence type="ECO:0000256" key="3">
    <source>
        <dbReference type="ARBA" id="ARBA00022475"/>
    </source>
</evidence>
<evidence type="ECO:0000313" key="10">
    <source>
        <dbReference type="EMBL" id="MFD1319718.1"/>
    </source>
</evidence>
<keyword evidence="5" id="KW-0029">Amino-acid transport</keyword>
<evidence type="ECO:0000256" key="2">
    <source>
        <dbReference type="ARBA" id="ARBA00022448"/>
    </source>
</evidence>
<evidence type="ECO:0000313" key="11">
    <source>
        <dbReference type="Proteomes" id="UP001597260"/>
    </source>
</evidence>
<evidence type="ECO:0000256" key="8">
    <source>
        <dbReference type="ARBA" id="ARBA00037998"/>
    </source>
</evidence>
<comment type="similarity">
    <text evidence="8">Belongs to the binding-protein-dependent transport system permease family. LivHM subfamily.</text>
</comment>
<dbReference type="InterPro" id="IPR052157">
    <property type="entry name" value="BCAA_transport_permease"/>
</dbReference>
<evidence type="ECO:0000256" key="5">
    <source>
        <dbReference type="ARBA" id="ARBA00022970"/>
    </source>
</evidence>
<evidence type="ECO:0000256" key="1">
    <source>
        <dbReference type="ARBA" id="ARBA00004651"/>
    </source>
</evidence>
<accession>A0ABW3Y9E0</accession>
<feature type="transmembrane region" description="Helical" evidence="9">
    <location>
        <begin position="190"/>
        <end position="220"/>
    </location>
</feature>
<dbReference type="CDD" id="cd06582">
    <property type="entry name" value="TM_PBP1_LivH_like"/>
    <property type="match status" value="1"/>
</dbReference>
<evidence type="ECO:0000256" key="4">
    <source>
        <dbReference type="ARBA" id="ARBA00022692"/>
    </source>
</evidence>
<dbReference type="Pfam" id="PF02653">
    <property type="entry name" value="BPD_transp_2"/>
    <property type="match status" value="1"/>
</dbReference>
<feature type="transmembrane region" description="Helical" evidence="9">
    <location>
        <begin position="89"/>
        <end position="114"/>
    </location>
</feature>
<dbReference type="InterPro" id="IPR001851">
    <property type="entry name" value="ABC_transp_permease"/>
</dbReference>
<organism evidence="10 11">
    <name type="scientific">Micromonospora sonneratiae</name>
    <dbReference type="NCBI Taxonomy" id="1184706"/>
    <lineage>
        <taxon>Bacteria</taxon>
        <taxon>Bacillati</taxon>
        <taxon>Actinomycetota</taxon>
        <taxon>Actinomycetes</taxon>
        <taxon>Micromonosporales</taxon>
        <taxon>Micromonosporaceae</taxon>
        <taxon>Micromonospora</taxon>
    </lineage>
</organism>
<keyword evidence="11" id="KW-1185">Reference proteome</keyword>
<evidence type="ECO:0000256" key="9">
    <source>
        <dbReference type="SAM" id="Phobius"/>
    </source>
</evidence>
<dbReference type="Proteomes" id="UP001597260">
    <property type="component" value="Unassembled WGS sequence"/>
</dbReference>
<feature type="transmembrane region" description="Helical" evidence="9">
    <location>
        <begin position="166"/>
        <end position="184"/>
    </location>
</feature>
<reference evidence="11" key="1">
    <citation type="journal article" date="2019" name="Int. J. Syst. Evol. Microbiol.">
        <title>The Global Catalogue of Microorganisms (GCM) 10K type strain sequencing project: providing services to taxonomists for standard genome sequencing and annotation.</title>
        <authorList>
            <consortium name="The Broad Institute Genomics Platform"/>
            <consortium name="The Broad Institute Genome Sequencing Center for Infectious Disease"/>
            <person name="Wu L."/>
            <person name="Ma J."/>
        </authorList>
    </citation>
    <scope>NUCLEOTIDE SEQUENCE [LARGE SCALE GENOMIC DNA]</scope>
    <source>
        <strain evidence="11">JCM 31037</strain>
    </source>
</reference>
<keyword evidence="4 9" id="KW-0812">Transmembrane</keyword>
<feature type="transmembrane region" description="Helical" evidence="9">
    <location>
        <begin position="57"/>
        <end position="77"/>
    </location>
</feature>
<evidence type="ECO:0000256" key="7">
    <source>
        <dbReference type="ARBA" id="ARBA00023136"/>
    </source>
</evidence>